<evidence type="ECO:0000256" key="3">
    <source>
        <dbReference type="ARBA" id="ARBA00023002"/>
    </source>
</evidence>
<dbReference type="STRING" id="366584.SAMN05216377_116157"/>
<evidence type="ECO:0000256" key="6">
    <source>
        <dbReference type="PIRSR" id="PIRSR000337-1"/>
    </source>
</evidence>
<dbReference type="InterPro" id="IPR011251">
    <property type="entry name" value="Luciferase-like_dom"/>
</dbReference>
<organism evidence="8 9">
    <name type="scientific">Pseudonocardia oroxyli</name>
    <dbReference type="NCBI Taxonomy" id="366584"/>
    <lineage>
        <taxon>Bacteria</taxon>
        <taxon>Bacillati</taxon>
        <taxon>Actinomycetota</taxon>
        <taxon>Actinomycetes</taxon>
        <taxon>Pseudonocardiales</taxon>
        <taxon>Pseudonocardiaceae</taxon>
        <taxon>Pseudonocardia</taxon>
    </lineage>
</organism>
<evidence type="ECO:0000313" key="8">
    <source>
        <dbReference type="EMBL" id="SDG90389.1"/>
    </source>
</evidence>
<dbReference type="CDD" id="cd01095">
    <property type="entry name" value="Nitrilotriacetate_monoxgenase"/>
    <property type="match status" value="1"/>
</dbReference>
<accession>A0A1G7Y1T1</accession>
<dbReference type="SUPFAM" id="SSF51679">
    <property type="entry name" value="Bacterial luciferase-like"/>
    <property type="match status" value="1"/>
</dbReference>
<dbReference type="PANTHER" id="PTHR30011">
    <property type="entry name" value="ALKANESULFONATE MONOOXYGENASE-RELATED"/>
    <property type="match status" value="1"/>
</dbReference>
<feature type="binding site" evidence="6">
    <location>
        <position position="218"/>
    </location>
    <ligand>
        <name>FMN</name>
        <dbReference type="ChEBI" id="CHEBI:58210"/>
    </ligand>
</feature>
<feature type="domain" description="Luciferase-like" evidence="7">
    <location>
        <begin position="29"/>
        <end position="385"/>
    </location>
</feature>
<feature type="binding site" evidence="6">
    <location>
        <position position="219"/>
    </location>
    <ligand>
        <name>FMN</name>
        <dbReference type="ChEBI" id="CHEBI:58210"/>
    </ligand>
</feature>
<dbReference type="RefSeq" id="WP_093088646.1">
    <property type="nucleotide sequence ID" value="NZ_FNBE01000016.1"/>
</dbReference>
<keyword evidence="9" id="KW-1185">Reference proteome</keyword>
<dbReference type="InterPro" id="IPR051260">
    <property type="entry name" value="Diverse_substr_monoxygenases"/>
</dbReference>
<evidence type="ECO:0000256" key="1">
    <source>
        <dbReference type="ARBA" id="ARBA00022630"/>
    </source>
</evidence>
<keyword evidence="1 6" id="KW-0285">Flavoprotein</keyword>
<dbReference type="GO" id="GO:0004497">
    <property type="term" value="F:monooxygenase activity"/>
    <property type="evidence" value="ECO:0007669"/>
    <property type="project" value="UniProtKB-KW"/>
</dbReference>
<evidence type="ECO:0000313" key="9">
    <source>
        <dbReference type="Proteomes" id="UP000198967"/>
    </source>
</evidence>
<name>A0A1G7Y1T1_PSEOR</name>
<keyword evidence="3" id="KW-0560">Oxidoreductase</keyword>
<protein>
    <submittedName>
        <fullName evidence="8">FMN-dependent oxidoreductase, nitrilotriacetate monooxygenase family</fullName>
    </submittedName>
</protein>
<dbReference type="NCBIfam" id="TIGR03860">
    <property type="entry name" value="FMN_nitrolo"/>
    <property type="match status" value="1"/>
</dbReference>
<dbReference type="GO" id="GO:0016705">
    <property type="term" value="F:oxidoreductase activity, acting on paired donors, with incorporation or reduction of molecular oxygen"/>
    <property type="evidence" value="ECO:0007669"/>
    <property type="project" value="InterPro"/>
</dbReference>
<gene>
    <name evidence="8" type="ORF">SAMN05216377_116157</name>
</gene>
<dbReference type="EMBL" id="FNBE01000016">
    <property type="protein sequence ID" value="SDG90389.1"/>
    <property type="molecule type" value="Genomic_DNA"/>
</dbReference>
<proteinExistence type="inferred from homology"/>
<feature type="binding site" evidence="6">
    <location>
        <position position="97"/>
    </location>
    <ligand>
        <name>FMN</name>
        <dbReference type="ChEBI" id="CHEBI:58210"/>
    </ligand>
</feature>
<evidence type="ECO:0000259" key="7">
    <source>
        <dbReference type="Pfam" id="PF00296"/>
    </source>
</evidence>
<sequence>MTRTPRQMNLNMFLATAGYQAGAWRRDGSRSDELLSLTYLADLAQAAERAKMDGVFIADSMAHASTVNSAPRLVQLEPLTALAAIAAVTSRIGLIGTFSTTFTEPFNLSRYLMSLDHLSNGRAGWNIVTSAGGEQNFGGRLPSHDDRYLVAEEYLDVVTALWDSWDDDAVVNSRTEGVWARTDRIHPIHHHGKYYDVAGPAFIPRSPQGWPVLVQAGSSPTGIAFAAQRAEVVFTAQPDLEHARSFYARLKDEVAATGRDAAKVKVLPGFMPIIGDTETAARSLADELAELITIDVGMRALATDFGGTDLTGLDLDEPVPVERIPAVRAISGNQSRFELYRELAVEKRYTLRSLVRVAGRSMGHSVVVGTPEQVADEMEAWFTTGGCDGFNLQMAYAPGGAAALCEQLVPELVDRGLFRAEYTGTTFRDHLGLDRPEVQR</sequence>
<dbReference type="Proteomes" id="UP000198967">
    <property type="component" value="Unassembled WGS sequence"/>
</dbReference>
<evidence type="ECO:0000256" key="2">
    <source>
        <dbReference type="ARBA" id="ARBA00022643"/>
    </source>
</evidence>
<keyword evidence="2 6" id="KW-0288">FMN</keyword>
<feature type="binding site" evidence="6">
    <location>
        <position position="144"/>
    </location>
    <ligand>
        <name>FMN</name>
        <dbReference type="ChEBI" id="CHEBI:58210"/>
    </ligand>
</feature>
<feature type="binding site" evidence="6">
    <location>
        <position position="59"/>
    </location>
    <ligand>
        <name>FMN</name>
        <dbReference type="ChEBI" id="CHEBI:58210"/>
    </ligand>
</feature>
<comment type="similarity">
    <text evidence="5">Belongs to the NtaA/SnaA/DszA monooxygenase family.</text>
</comment>
<reference evidence="8 9" key="1">
    <citation type="submission" date="2016-10" db="EMBL/GenBank/DDBJ databases">
        <authorList>
            <person name="de Groot N.N."/>
        </authorList>
    </citation>
    <scope>NUCLEOTIDE SEQUENCE [LARGE SCALE GENOMIC DNA]</scope>
    <source>
        <strain evidence="8 9">CGMCC 4.3143</strain>
    </source>
</reference>
<feature type="binding site" evidence="6">
    <location>
        <position position="148"/>
    </location>
    <ligand>
        <name>FMN</name>
        <dbReference type="ChEBI" id="CHEBI:58210"/>
    </ligand>
</feature>
<dbReference type="Pfam" id="PF00296">
    <property type="entry name" value="Bac_luciferase"/>
    <property type="match status" value="1"/>
</dbReference>
<dbReference type="OrthoDB" id="9135350at2"/>
<dbReference type="PIRSF" id="PIRSF000337">
    <property type="entry name" value="NTA_MOA"/>
    <property type="match status" value="1"/>
</dbReference>
<evidence type="ECO:0000256" key="5">
    <source>
        <dbReference type="ARBA" id="ARBA00033748"/>
    </source>
</evidence>
<evidence type="ECO:0000256" key="4">
    <source>
        <dbReference type="ARBA" id="ARBA00023033"/>
    </source>
</evidence>
<dbReference type="PANTHER" id="PTHR30011:SF16">
    <property type="entry name" value="C2H2 FINGER DOMAIN TRANSCRIPTION FACTOR (EUROFUNG)-RELATED"/>
    <property type="match status" value="1"/>
</dbReference>
<keyword evidence="4 8" id="KW-0503">Monooxygenase</keyword>
<dbReference type="InterPro" id="IPR016215">
    <property type="entry name" value="NTA_MOA"/>
</dbReference>
<dbReference type="InterPro" id="IPR036661">
    <property type="entry name" value="Luciferase-like_sf"/>
</dbReference>
<dbReference type="AlphaFoldDB" id="A0A1G7Y1T1"/>
<dbReference type="Gene3D" id="3.20.20.30">
    <property type="entry name" value="Luciferase-like domain"/>
    <property type="match status" value="1"/>
</dbReference>